<evidence type="ECO:0000313" key="3">
    <source>
        <dbReference type="Proteomes" id="UP001611548"/>
    </source>
</evidence>
<evidence type="ECO:0000256" key="1">
    <source>
        <dbReference type="SAM" id="MobiDB-lite"/>
    </source>
</evidence>
<keyword evidence="3" id="KW-1185">Reference proteome</keyword>
<evidence type="ECO:0000313" key="2">
    <source>
        <dbReference type="EMBL" id="MFI1966507.1"/>
    </source>
</evidence>
<dbReference type="Gene3D" id="3.90.930.60">
    <property type="match status" value="1"/>
</dbReference>
<reference evidence="2 3" key="1">
    <citation type="submission" date="2024-10" db="EMBL/GenBank/DDBJ databases">
        <title>The Natural Products Discovery Center: Release of the First 8490 Sequenced Strains for Exploring Actinobacteria Biosynthetic Diversity.</title>
        <authorList>
            <person name="Kalkreuter E."/>
            <person name="Kautsar S.A."/>
            <person name="Yang D."/>
            <person name="Bader C.D."/>
            <person name="Teijaro C.N."/>
            <person name="Fluegel L."/>
            <person name="Davis C.M."/>
            <person name="Simpson J.R."/>
            <person name="Lauterbach L."/>
            <person name="Steele A.D."/>
            <person name="Gui C."/>
            <person name="Meng S."/>
            <person name="Li G."/>
            <person name="Viehrig K."/>
            <person name="Ye F."/>
            <person name="Su P."/>
            <person name="Kiefer A.F."/>
            <person name="Nichols A."/>
            <person name="Cepeda A.J."/>
            <person name="Yan W."/>
            <person name="Fan B."/>
            <person name="Jiang Y."/>
            <person name="Adhikari A."/>
            <person name="Zheng C.-J."/>
            <person name="Schuster L."/>
            <person name="Cowan T.M."/>
            <person name="Smanski M.J."/>
            <person name="Chevrette M.G."/>
            <person name="De Carvalho L.P.S."/>
            <person name="Shen B."/>
        </authorList>
    </citation>
    <scope>NUCLEOTIDE SEQUENCE [LARGE SCALE GENOMIC DNA]</scope>
    <source>
        <strain evidence="2 3">NPDC020327</strain>
    </source>
</reference>
<comment type="caution">
    <text evidence="2">The sequence shown here is derived from an EMBL/GenBank/DDBJ whole genome shotgun (WGS) entry which is preliminary data.</text>
</comment>
<dbReference type="RefSeq" id="WP_240483426.1">
    <property type="nucleotide sequence ID" value="NZ_JBIRWE010000009.1"/>
</dbReference>
<sequence length="634" mass="67170">MRPKLKSDVLYVPTSNGVHVFGAGADVALRGPSAYQWLDRLAPYLDGSAELDDLLRGLPEDKRGAVEALVRRLHAAGCVLDSAEDLPHGLTKRELDTYAAEIAFIEYHRDSAARRFESYRNSTVVVLGSGPAFIALVCSALRSGVRRLHAVRTPEAPTNTARLAELAAEAAHRDPRQTLVDIALSGEPDGEETAVADADVVLHVASAPAVDRALRLARLCRSSGALLVQGVVLDEVAWLGPAGPAWESAWLRLGARGPFRAGEFLTGPAAAVVAGHLGLAAFRAVTGVTGPDDTELTRIDLETLRTSTHAFLPHPATRPARPEAEAEFARRVERLSTGDRVTEQDFSARAARCFDPHVGILRKLDERDFTQLPLNVTEAVPHTGGGARVFGVGTSFAEARQRAALGGLARYAVDSVDPCRLAPGATVWGWDIDGRRVTAVPAAEVFTAGAGLAARLSWDDALTDGIGQHCAQLAVADVLDGRSRPAAALDPADWALGPDARRHLDLLRSARGSVRAADIGGALGIPVLAWWQEGRPVAVTCGPNAVAEGLEQAVLDRQAALADEPDYAPAPVSGLDLPPEPAAGPARRPDEADRQDMLRALRSRGLRPVVVPLDHDPAVHAVLPGILRVVLVDG</sequence>
<protein>
    <recommendedName>
        <fullName evidence="4">Thiazole-containing bacteriocin maturation protein</fullName>
    </recommendedName>
</protein>
<dbReference type="Proteomes" id="UP001611548">
    <property type="component" value="Unassembled WGS sequence"/>
</dbReference>
<feature type="region of interest" description="Disordered" evidence="1">
    <location>
        <begin position="566"/>
        <end position="592"/>
    </location>
</feature>
<organism evidence="2 3">
    <name type="scientific">Streptomyces pathocidini</name>
    <dbReference type="NCBI Taxonomy" id="1650571"/>
    <lineage>
        <taxon>Bacteria</taxon>
        <taxon>Bacillati</taxon>
        <taxon>Actinomycetota</taxon>
        <taxon>Actinomycetes</taxon>
        <taxon>Kitasatosporales</taxon>
        <taxon>Streptomycetaceae</taxon>
        <taxon>Streptomyces</taxon>
    </lineage>
</organism>
<proteinExistence type="predicted"/>
<dbReference type="EMBL" id="JBIRWE010000009">
    <property type="protein sequence ID" value="MFI1966507.1"/>
    <property type="molecule type" value="Genomic_DNA"/>
</dbReference>
<gene>
    <name evidence="2" type="ORF">ACH429_20750</name>
</gene>
<accession>A0ABW7UYM8</accession>
<evidence type="ECO:0008006" key="4">
    <source>
        <dbReference type="Google" id="ProtNLM"/>
    </source>
</evidence>
<dbReference type="Gene3D" id="3.40.50.720">
    <property type="entry name" value="NAD(P)-binding Rossmann-like Domain"/>
    <property type="match status" value="1"/>
</dbReference>
<name>A0ABW7UYM8_9ACTN</name>